<dbReference type="InterPro" id="IPR032675">
    <property type="entry name" value="LRR_dom_sf"/>
</dbReference>
<dbReference type="EMBL" id="KL142395">
    <property type="protein sequence ID" value="KDR70793.1"/>
    <property type="molecule type" value="Genomic_DNA"/>
</dbReference>
<reference evidence="2" key="1">
    <citation type="journal article" date="2014" name="Proc. Natl. Acad. Sci. U.S.A.">
        <title>Extensive sampling of basidiomycete genomes demonstrates inadequacy of the white-rot/brown-rot paradigm for wood decay fungi.</title>
        <authorList>
            <person name="Riley R."/>
            <person name="Salamov A.A."/>
            <person name="Brown D.W."/>
            <person name="Nagy L.G."/>
            <person name="Floudas D."/>
            <person name="Held B.W."/>
            <person name="Levasseur A."/>
            <person name="Lombard V."/>
            <person name="Morin E."/>
            <person name="Otillar R."/>
            <person name="Lindquist E.A."/>
            <person name="Sun H."/>
            <person name="LaButti K.M."/>
            <person name="Schmutz J."/>
            <person name="Jabbour D."/>
            <person name="Luo H."/>
            <person name="Baker S.E."/>
            <person name="Pisabarro A.G."/>
            <person name="Walton J.D."/>
            <person name="Blanchette R.A."/>
            <person name="Henrissat B."/>
            <person name="Martin F."/>
            <person name="Cullen D."/>
            <person name="Hibbett D.S."/>
            <person name="Grigoriev I.V."/>
        </authorList>
    </citation>
    <scope>NUCLEOTIDE SEQUENCE [LARGE SCALE GENOMIC DNA]</scope>
    <source>
        <strain evidence="2">CBS 339.88</strain>
    </source>
</reference>
<accession>A0A067SVI9</accession>
<organism evidence="1 2">
    <name type="scientific">Galerina marginata (strain CBS 339.88)</name>
    <dbReference type="NCBI Taxonomy" id="685588"/>
    <lineage>
        <taxon>Eukaryota</taxon>
        <taxon>Fungi</taxon>
        <taxon>Dikarya</taxon>
        <taxon>Basidiomycota</taxon>
        <taxon>Agaricomycotina</taxon>
        <taxon>Agaricomycetes</taxon>
        <taxon>Agaricomycetidae</taxon>
        <taxon>Agaricales</taxon>
        <taxon>Agaricineae</taxon>
        <taxon>Strophariaceae</taxon>
        <taxon>Galerina</taxon>
    </lineage>
</organism>
<evidence type="ECO:0000313" key="2">
    <source>
        <dbReference type="Proteomes" id="UP000027222"/>
    </source>
</evidence>
<proteinExistence type="predicted"/>
<dbReference type="AlphaFoldDB" id="A0A067SVI9"/>
<evidence type="ECO:0008006" key="3">
    <source>
        <dbReference type="Google" id="ProtNLM"/>
    </source>
</evidence>
<dbReference type="HOGENOM" id="CLU_644124_0_0_1"/>
<protein>
    <recommendedName>
        <fullName evidence="3">F-box domain-containing protein</fullName>
    </recommendedName>
</protein>
<dbReference type="Gene3D" id="3.80.10.10">
    <property type="entry name" value="Ribonuclease Inhibitor"/>
    <property type="match status" value="1"/>
</dbReference>
<sequence length="426" mass="48034">MAALVGLKLKGPHPNSYSEPRMLAIELILRILDELHISPTLLLRLISLSSPSRIFKHRPATLQANYTALSSCSLVCRAWSAYAQSLLFHSIVIPHGDGCNFPGAFQFLVNSTTQKDVWLASCVRLFVFPTRFRGKITQEVSDGLFKALQSMQGLRYLEVWGGSCTFTNYQLKTLGTESCPKLTSLSVNLDRYGDTQATSIYPQEWFHQTLSCFPNLQFLEISAITFTTVHPFETAHKLPLVSLVLNIRRISDIEQFVKSLLRQPDPHYTGLETLEISSVHQLSVDQEASLLVQYSGSLRSIAMAFNGGAKNLQLCTRLRHLAMYRYPSANILELLPRGLEELHIESGQTRSLEGIQLPDIGPLLQEVEKLPCLQKVIVSKFEDEGQYGDLRALCRQRGIEFITSRESVETLNENDVRTQVWHKLLD</sequence>
<dbReference type="OrthoDB" id="2827684at2759"/>
<dbReference type="SUPFAM" id="SSF52047">
    <property type="entry name" value="RNI-like"/>
    <property type="match status" value="1"/>
</dbReference>
<name>A0A067SVI9_GALM3</name>
<evidence type="ECO:0000313" key="1">
    <source>
        <dbReference type="EMBL" id="KDR70793.1"/>
    </source>
</evidence>
<gene>
    <name evidence="1" type="ORF">GALMADRAFT_214188</name>
</gene>
<dbReference type="Proteomes" id="UP000027222">
    <property type="component" value="Unassembled WGS sequence"/>
</dbReference>
<keyword evidence="2" id="KW-1185">Reference proteome</keyword>